<reference evidence="2" key="1">
    <citation type="submission" date="2018-11" db="EMBL/GenBank/DDBJ databases">
        <authorList>
            <consortium name="Pathogen Informatics"/>
        </authorList>
    </citation>
    <scope>NUCLEOTIDE SEQUENCE</scope>
</reference>
<name>A0A448WPW6_9PLAT</name>
<organism evidence="2 3">
    <name type="scientific">Protopolystoma xenopodis</name>
    <dbReference type="NCBI Taxonomy" id="117903"/>
    <lineage>
        <taxon>Eukaryota</taxon>
        <taxon>Metazoa</taxon>
        <taxon>Spiralia</taxon>
        <taxon>Lophotrochozoa</taxon>
        <taxon>Platyhelminthes</taxon>
        <taxon>Monogenea</taxon>
        <taxon>Polyopisthocotylea</taxon>
        <taxon>Polystomatidea</taxon>
        <taxon>Polystomatidae</taxon>
        <taxon>Protopolystoma</taxon>
    </lineage>
</organism>
<dbReference type="InterPro" id="IPR023298">
    <property type="entry name" value="ATPase_P-typ_TM_dom_sf"/>
</dbReference>
<dbReference type="Gene3D" id="2.70.150.10">
    <property type="entry name" value="Calcium-transporting ATPase, cytoplasmic transduction domain A"/>
    <property type="match status" value="1"/>
</dbReference>
<dbReference type="EMBL" id="CAAALY010031470">
    <property type="protein sequence ID" value="VEL17185.1"/>
    <property type="molecule type" value="Genomic_DNA"/>
</dbReference>
<accession>A0A448WPW6</accession>
<feature type="domain" description="Cation-transporting P-type ATPase N-terminal" evidence="1">
    <location>
        <begin position="48"/>
        <end position="73"/>
    </location>
</feature>
<evidence type="ECO:0000313" key="2">
    <source>
        <dbReference type="EMBL" id="VEL17185.1"/>
    </source>
</evidence>
<evidence type="ECO:0000313" key="3">
    <source>
        <dbReference type="Proteomes" id="UP000784294"/>
    </source>
</evidence>
<evidence type="ECO:0000259" key="1">
    <source>
        <dbReference type="Pfam" id="PF00690"/>
    </source>
</evidence>
<dbReference type="OrthoDB" id="3352408at2759"/>
<dbReference type="Proteomes" id="UP000784294">
    <property type="component" value="Unassembled WGS sequence"/>
</dbReference>
<dbReference type="AlphaFoldDB" id="A0A448WPW6"/>
<proteinExistence type="predicted"/>
<dbReference type="SUPFAM" id="SSF81665">
    <property type="entry name" value="Calcium ATPase, transmembrane domain M"/>
    <property type="match status" value="1"/>
</dbReference>
<sequence length="131" mass="14826">MEDAHICSKDDILKIFSVDENKGLTDKQSYRLKKVRILAASFFVNLGKPLWKLVLEQFNDLLVKILLLAATISFERNAESAIEALKEYESDDAKVIRACHHGIQRIKSRELVPGDIVEIAGQEAHFTITKC</sequence>
<protein>
    <recommendedName>
        <fullName evidence="1">Cation-transporting P-type ATPase N-terminal domain-containing protein</fullName>
    </recommendedName>
</protein>
<gene>
    <name evidence="2" type="ORF">PXEA_LOCUS10625</name>
</gene>
<keyword evidence="3" id="KW-1185">Reference proteome</keyword>
<dbReference type="InterPro" id="IPR004014">
    <property type="entry name" value="ATPase_P-typ_cation-transptr_N"/>
</dbReference>
<dbReference type="PANTHER" id="PTHR42861">
    <property type="entry name" value="CALCIUM-TRANSPORTING ATPASE"/>
    <property type="match status" value="1"/>
</dbReference>
<comment type="caution">
    <text evidence="2">The sequence shown here is derived from an EMBL/GenBank/DDBJ whole genome shotgun (WGS) entry which is preliminary data.</text>
</comment>
<dbReference type="Pfam" id="PF00690">
    <property type="entry name" value="Cation_ATPase_N"/>
    <property type="match status" value="1"/>
</dbReference>